<protein>
    <recommendedName>
        <fullName evidence="3">DUF86 domain-containing protein</fullName>
    </recommendedName>
</protein>
<accession>A0A6P1NX20</accession>
<organism evidence="1 2">
    <name type="scientific">Nibribacter ruber</name>
    <dbReference type="NCBI Taxonomy" id="2698458"/>
    <lineage>
        <taxon>Bacteria</taxon>
        <taxon>Pseudomonadati</taxon>
        <taxon>Bacteroidota</taxon>
        <taxon>Cytophagia</taxon>
        <taxon>Cytophagales</taxon>
        <taxon>Hymenobacteraceae</taxon>
        <taxon>Nibribacter</taxon>
    </lineage>
</organism>
<proteinExistence type="predicted"/>
<evidence type="ECO:0008006" key="3">
    <source>
        <dbReference type="Google" id="ProtNLM"/>
    </source>
</evidence>
<gene>
    <name evidence="1" type="ORF">GU926_05195</name>
</gene>
<reference evidence="1 2" key="1">
    <citation type="submission" date="2020-01" db="EMBL/GenBank/DDBJ databases">
        <authorList>
            <person name="Kim M."/>
        </authorList>
    </citation>
    <scope>NUCLEOTIDE SEQUENCE [LARGE SCALE GENOMIC DNA]</scope>
    <source>
        <strain evidence="1 2">BT10</strain>
    </source>
</reference>
<dbReference type="EMBL" id="CP047897">
    <property type="protein sequence ID" value="QHL86864.1"/>
    <property type="molecule type" value="Genomic_DNA"/>
</dbReference>
<dbReference type="Proteomes" id="UP000464214">
    <property type="component" value="Chromosome"/>
</dbReference>
<name>A0A6P1NX20_9BACT</name>
<sequence length="112" mass="12533">MSEIKDICRQLYSIREKLTAALTEPPYTAGYVQQLIHLAIEIVEQSSLSTQIPAHVAENARLGLQKAQILADRHDTMNHHHTGLYDISDVLQPALGALDQFLVTCQNLLENE</sequence>
<dbReference type="AlphaFoldDB" id="A0A6P1NX20"/>
<dbReference type="RefSeq" id="WP_160689679.1">
    <property type="nucleotide sequence ID" value="NZ_CP047897.1"/>
</dbReference>
<evidence type="ECO:0000313" key="2">
    <source>
        <dbReference type="Proteomes" id="UP000464214"/>
    </source>
</evidence>
<evidence type="ECO:0000313" key="1">
    <source>
        <dbReference type="EMBL" id="QHL86864.1"/>
    </source>
</evidence>
<dbReference type="KEGG" id="nib:GU926_05195"/>
<keyword evidence="2" id="KW-1185">Reference proteome</keyword>